<evidence type="ECO:0000313" key="8">
    <source>
        <dbReference type="EMBL" id="CAF9904215.1"/>
    </source>
</evidence>
<sequence>MDPIGSYPHEGNGDQGQVLLIALVVTSVFAVSLVGAKIWARTKIAEHLGWDDLFVVLGVGFAIAAIAPFVKALHAGLGRLAQSLRPEQVVQVGCWSYIAQYIVAISTAFVRLSVACLLMRNFGTTKYWRWGLLLAIIFIVTTKISILILLALECRPLQKTWDPMLNGSCWSWSSRSAFITYQRATGIISDWGLALLPVAGLWNTQLKLRRKVVIWTLMGMGLFTGVCPLVRLLQIKKYAVPELPHWVLLDQALWAVLEMNLGIVASCVSSLTPLL</sequence>
<dbReference type="EMBL" id="CAJPDS010000002">
    <property type="protein sequence ID" value="CAF9904215.1"/>
    <property type="molecule type" value="Genomic_DNA"/>
</dbReference>
<protein>
    <recommendedName>
        <fullName evidence="7">Rhodopsin domain-containing protein</fullName>
    </recommendedName>
</protein>
<keyword evidence="4 6" id="KW-0472">Membrane</keyword>
<dbReference type="PANTHER" id="PTHR33048:SF146">
    <property type="entry name" value="INTEGRAL MEMBRANE PROTEIN"/>
    <property type="match status" value="1"/>
</dbReference>
<dbReference type="InterPro" id="IPR049326">
    <property type="entry name" value="Rhodopsin_dom_fungi"/>
</dbReference>
<comment type="similarity">
    <text evidence="5">Belongs to the SAT4 family.</text>
</comment>
<dbReference type="AlphaFoldDB" id="A0A8H3EEL9"/>
<dbReference type="GO" id="GO:0016020">
    <property type="term" value="C:membrane"/>
    <property type="evidence" value="ECO:0007669"/>
    <property type="project" value="UniProtKB-SubCell"/>
</dbReference>
<evidence type="ECO:0000313" key="9">
    <source>
        <dbReference type="Proteomes" id="UP000664521"/>
    </source>
</evidence>
<evidence type="ECO:0000259" key="7">
    <source>
        <dbReference type="Pfam" id="PF20684"/>
    </source>
</evidence>
<feature type="transmembrane region" description="Helical" evidence="6">
    <location>
        <begin position="20"/>
        <end position="40"/>
    </location>
</feature>
<dbReference type="Proteomes" id="UP000664521">
    <property type="component" value="Unassembled WGS sequence"/>
</dbReference>
<organism evidence="8 9">
    <name type="scientific">Heterodermia speciosa</name>
    <dbReference type="NCBI Taxonomy" id="116794"/>
    <lineage>
        <taxon>Eukaryota</taxon>
        <taxon>Fungi</taxon>
        <taxon>Dikarya</taxon>
        <taxon>Ascomycota</taxon>
        <taxon>Pezizomycotina</taxon>
        <taxon>Lecanoromycetes</taxon>
        <taxon>OSLEUM clade</taxon>
        <taxon>Lecanoromycetidae</taxon>
        <taxon>Caliciales</taxon>
        <taxon>Physciaceae</taxon>
        <taxon>Heterodermia</taxon>
    </lineage>
</organism>
<feature type="transmembrane region" description="Helical" evidence="6">
    <location>
        <begin position="130"/>
        <end position="152"/>
    </location>
</feature>
<name>A0A8H3EEL9_9LECA</name>
<dbReference type="Pfam" id="PF20684">
    <property type="entry name" value="Fung_rhodopsin"/>
    <property type="match status" value="1"/>
</dbReference>
<evidence type="ECO:0000256" key="3">
    <source>
        <dbReference type="ARBA" id="ARBA00022989"/>
    </source>
</evidence>
<keyword evidence="3 6" id="KW-1133">Transmembrane helix</keyword>
<dbReference type="PANTHER" id="PTHR33048">
    <property type="entry name" value="PTH11-LIKE INTEGRAL MEMBRANE PROTEIN (AFU_ORTHOLOGUE AFUA_5G11245)"/>
    <property type="match status" value="1"/>
</dbReference>
<dbReference type="InterPro" id="IPR052337">
    <property type="entry name" value="SAT4-like"/>
</dbReference>
<feature type="domain" description="Rhodopsin" evidence="7">
    <location>
        <begin position="37"/>
        <end position="275"/>
    </location>
</feature>
<comment type="subcellular location">
    <subcellularLocation>
        <location evidence="1">Membrane</location>
        <topology evidence="1">Multi-pass membrane protein</topology>
    </subcellularLocation>
</comment>
<evidence type="ECO:0000256" key="1">
    <source>
        <dbReference type="ARBA" id="ARBA00004141"/>
    </source>
</evidence>
<evidence type="ECO:0000256" key="4">
    <source>
        <dbReference type="ARBA" id="ARBA00023136"/>
    </source>
</evidence>
<keyword evidence="9" id="KW-1185">Reference proteome</keyword>
<dbReference type="OrthoDB" id="5022096at2759"/>
<feature type="transmembrane region" description="Helical" evidence="6">
    <location>
        <begin position="52"/>
        <end position="77"/>
    </location>
</feature>
<feature type="transmembrane region" description="Helical" evidence="6">
    <location>
        <begin position="180"/>
        <end position="200"/>
    </location>
</feature>
<accession>A0A8H3EEL9</accession>
<evidence type="ECO:0000256" key="6">
    <source>
        <dbReference type="SAM" id="Phobius"/>
    </source>
</evidence>
<evidence type="ECO:0000256" key="5">
    <source>
        <dbReference type="ARBA" id="ARBA00038359"/>
    </source>
</evidence>
<keyword evidence="2 6" id="KW-0812">Transmembrane</keyword>
<feature type="transmembrane region" description="Helical" evidence="6">
    <location>
        <begin position="97"/>
        <end position="118"/>
    </location>
</feature>
<comment type="caution">
    <text evidence="8">The sequence shown here is derived from an EMBL/GenBank/DDBJ whole genome shotgun (WGS) entry which is preliminary data.</text>
</comment>
<reference evidence="8" key="1">
    <citation type="submission" date="2021-03" db="EMBL/GenBank/DDBJ databases">
        <authorList>
            <person name="Tagirdzhanova G."/>
        </authorList>
    </citation>
    <scope>NUCLEOTIDE SEQUENCE</scope>
</reference>
<proteinExistence type="inferred from homology"/>
<feature type="transmembrane region" description="Helical" evidence="6">
    <location>
        <begin position="212"/>
        <end position="233"/>
    </location>
</feature>
<evidence type="ECO:0000256" key="2">
    <source>
        <dbReference type="ARBA" id="ARBA00022692"/>
    </source>
</evidence>
<gene>
    <name evidence="8" type="ORF">HETSPECPRED_003435</name>
</gene>